<dbReference type="STRING" id="416944.SAMN05421548_1427"/>
<name>A0A1G7BYY3_9BURK</name>
<evidence type="ECO:0000313" key="2">
    <source>
        <dbReference type="Proteomes" id="UP000198908"/>
    </source>
</evidence>
<gene>
    <name evidence="1" type="ORF">SAMN05421548_1427</name>
</gene>
<reference evidence="2" key="1">
    <citation type="submission" date="2016-09" db="EMBL/GenBank/DDBJ databases">
        <authorList>
            <person name="Varghese N."/>
            <person name="Submissions S."/>
        </authorList>
    </citation>
    <scope>NUCLEOTIDE SEQUENCE [LARGE SCALE GENOMIC DNA]</scope>
    <source>
        <strain evidence="2">TNe-862</strain>
    </source>
</reference>
<proteinExistence type="predicted"/>
<dbReference type="Gene3D" id="3.40.50.2300">
    <property type="match status" value="1"/>
</dbReference>
<dbReference type="AlphaFoldDB" id="A0A1G7BYY3"/>
<organism evidence="1 2">
    <name type="scientific">Paraburkholderia lycopersici</name>
    <dbReference type="NCBI Taxonomy" id="416944"/>
    <lineage>
        <taxon>Bacteria</taxon>
        <taxon>Pseudomonadati</taxon>
        <taxon>Pseudomonadota</taxon>
        <taxon>Betaproteobacteria</taxon>
        <taxon>Burkholderiales</taxon>
        <taxon>Burkholderiaceae</taxon>
        <taxon>Paraburkholderia</taxon>
    </lineage>
</organism>
<dbReference type="Proteomes" id="UP000198908">
    <property type="component" value="Unassembled WGS sequence"/>
</dbReference>
<protein>
    <submittedName>
        <fullName evidence="1">Uncharacterized protein</fullName>
    </submittedName>
</protein>
<evidence type="ECO:0000313" key="1">
    <source>
        <dbReference type="EMBL" id="SDE32298.1"/>
    </source>
</evidence>
<dbReference type="SUPFAM" id="SSF53822">
    <property type="entry name" value="Periplasmic binding protein-like I"/>
    <property type="match status" value="1"/>
</dbReference>
<dbReference type="InterPro" id="IPR028082">
    <property type="entry name" value="Peripla_BP_I"/>
</dbReference>
<dbReference type="EMBL" id="FMYQ01000042">
    <property type="protein sequence ID" value="SDE32298.1"/>
    <property type="molecule type" value="Genomic_DNA"/>
</dbReference>
<sequence>MRRAIPPRSDLTCIFRPPAQRLIDDRTAYARGIADEFAKSVEAAGGTVVKRDYTNDNALDFSAILTNPKDLRPDATFYDGAMRNRHR</sequence>
<keyword evidence="2" id="KW-1185">Reference proteome</keyword>
<accession>A0A1G7BYY3</accession>